<evidence type="ECO:0000313" key="3">
    <source>
        <dbReference type="Proteomes" id="UP000276215"/>
    </source>
</evidence>
<keyword evidence="1" id="KW-0472">Membrane</keyword>
<feature type="transmembrane region" description="Helical" evidence="1">
    <location>
        <begin position="67"/>
        <end position="90"/>
    </location>
</feature>
<accession>A0A3N4J9B2</accession>
<dbReference type="EMBL" id="ML120432">
    <property type="protein sequence ID" value="RPA94882.1"/>
    <property type="molecule type" value="Genomic_DNA"/>
</dbReference>
<keyword evidence="3" id="KW-1185">Reference proteome</keyword>
<sequence length="133" mass="14849">MSHIFARRSTSNGLPHSVSYGGQSTIPDLSPRLLWSFIFIESRYLETYSSSNPSNHPTYSSSSSPSILLSCVIIITITITITLVTIAYMAQITATLRNQAKPRLDNSHAVLWKTGKGPVYTFLSYKLYRTDLD</sequence>
<dbReference type="Proteomes" id="UP000276215">
    <property type="component" value="Unassembled WGS sequence"/>
</dbReference>
<reference evidence="2 3" key="1">
    <citation type="journal article" date="2018" name="Nat. Ecol. Evol.">
        <title>Pezizomycetes genomes reveal the molecular basis of ectomycorrhizal truffle lifestyle.</title>
        <authorList>
            <person name="Murat C."/>
            <person name="Payen T."/>
            <person name="Noel B."/>
            <person name="Kuo A."/>
            <person name="Morin E."/>
            <person name="Chen J."/>
            <person name="Kohler A."/>
            <person name="Krizsan K."/>
            <person name="Balestrini R."/>
            <person name="Da Silva C."/>
            <person name="Montanini B."/>
            <person name="Hainaut M."/>
            <person name="Levati E."/>
            <person name="Barry K.W."/>
            <person name="Belfiori B."/>
            <person name="Cichocki N."/>
            <person name="Clum A."/>
            <person name="Dockter R.B."/>
            <person name="Fauchery L."/>
            <person name="Guy J."/>
            <person name="Iotti M."/>
            <person name="Le Tacon F."/>
            <person name="Lindquist E.A."/>
            <person name="Lipzen A."/>
            <person name="Malagnac F."/>
            <person name="Mello A."/>
            <person name="Molinier V."/>
            <person name="Miyauchi S."/>
            <person name="Poulain J."/>
            <person name="Riccioni C."/>
            <person name="Rubini A."/>
            <person name="Sitrit Y."/>
            <person name="Splivallo R."/>
            <person name="Traeger S."/>
            <person name="Wang M."/>
            <person name="Zifcakova L."/>
            <person name="Wipf D."/>
            <person name="Zambonelli A."/>
            <person name="Paolocci F."/>
            <person name="Nowrousian M."/>
            <person name="Ottonello S."/>
            <person name="Baldrian P."/>
            <person name="Spatafora J.W."/>
            <person name="Henrissat B."/>
            <person name="Nagy L.G."/>
            <person name="Aury J.M."/>
            <person name="Wincker P."/>
            <person name="Grigoriev I.V."/>
            <person name="Bonfante P."/>
            <person name="Martin F.M."/>
        </authorList>
    </citation>
    <scope>NUCLEOTIDE SEQUENCE [LARGE SCALE GENOMIC DNA]</scope>
    <source>
        <strain evidence="2 3">120613-1</strain>
    </source>
</reference>
<protein>
    <submittedName>
        <fullName evidence="2">Uncharacterized protein</fullName>
    </submittedName>
</protein>
<dbReference type="AlphaFoldDB" id="A0A3N4J9B2"/>
<gene>
    <name evidence="2" type="ORF">L873DRAFT_1792647</name>
</gene>
<organism evidence="2 3">
    <name type="scientific">Choiromyces venosus 120613-1</name>
    <dbReference type="NCBI Taxonomy" id="1336337"/>
    <lineage>
        <taxon>Eukaryota</taxon>
        <taxon>Fungi</taxon>
        <taxon>Dikarya</taxon>
        <taxon>Ascomycota</taxon>
        <taxon>Pezizomycotina</taxon>
        <taxon>Pezizomycetes</taxon>
        <taxon>Pezizales</taxon>
        <taxon>Tuberaceae</taxon>
        <taxon>Choiromyces</taxon>
    </lineage>
</organism>
<keyword evidence="1" id="KW-1133">Transmembrane helix</keyword>
<name>A0A3N4J9B2_9PEZI</name>
<proteinExistence type="predicted"/>
<evidence type="ECO:0000256" key="1">
    <source>
        <dbReference type="SAM" id="Phobius"/>
    </source>
</evidence>
<keyword evidence="1" id="KW-0812">Transmembrane</keyword>
<evidence type="ECO:0000313" key="2">
    <source>
        <dbReference type="EMBL" id="RPA94882.1"/>
    </source>
</evidence>